<dbReference type="SUPFAM" id="SSF51161">
    <property type="entry name" value="Trimeric LpxA-like enzymes"/>
    <property type="match status" value="1"/>
</dbReference>
<dbReference type="RefSeq" id="WP_138621186.1">
    <property type="nucleotide sequence ID" value="NZ_SZVP01000003.1"/>
</dbReference>
<reference evidence="4 5" key="1">
    <citation type="submission" date="2019-05" db="EMBL/GenBank/DDBJ databases">
        <title>Colwellia ponticola sp. nov., isolated from seawater.</title>
        <authorList>
            <person name="Yoon J.-H."/>
        </authorList>
    </citation>
    <scope>NUCLEOTIDE SEQUENCE [LARGE SCALE GENOMIC DNA]</scope>
    <source>
        <strain evidence="4 5">OISW-25</strain>
    </source>
</reference>
<dbReference type="PANTHER" id="PTHR43300">
    <property type="entry name" value="ACETYLTRANSFERASE"/>
    <property type="match status" value="1"/>
</dbReference>
<dbReference type="GO" id="GO:0016746">
    <property type="term" value="F:acyltransferase activity"/>
    <property type="evidence" value="ECO:0007669"/>
    <property type="project" value="UniProtKB-KW"/>
</dbReference>
<keyword evidence="5" id="KW-1185">Reference proteome</keyword>
<protein>
    <submittedName>
        <fullName evidence="4">Acyltransferase</fullName>
    </submittedName>
</protein>
<dbReference type="CDD" id="cd04647">
    <property type="entry name" value="LbH_MAT_like"/>
    <property type="match status" value="1"/>
</dbReference>
<sequence length="185" mass="20062">MSFYTIEELEKLGFNKLGDNVSISKKASIYGHGRISIGNNTRIDDFVVLSAGEGGIEIGENVHIAIYSSLIGSGKIQLSNFSNISSRVSIYSSNDDYSGGAMTNPTIPPCYTNVSHQDVYIGKHVIIGCGCVVLPGVQVKDGVAVGALSLVNTDCKEWSIYVGNPIKKIKERKKDLLKLEVKYKE</sequence>
<evidence type="ECO:0000313" key="4">
    <source>
        <dbReference type="EMBL" id="TMM46391.1"/>
    </source>
</evidence>
<dbReference type="EMBL" id="SZVP01000003">
    <property type="protein sequence ID" value="TMM46391.1"/>
    <property type="molecule type" value="Genomic_DNA"/>
</dbReference>
<evidence type="ECO:0000256" key="1">
    <source>
        <dbReference type="ARBA" id="ARBA00007274"/>
    </source>
</evidence>
<comment type="caution">
    <text evidence="4">The sequence shown here is derived from an EMBL/GenBank/DDBJ whole genome shotgun (WGS) entry which is preliminary data.</text>
</comment>
<organism evidence="4 5">
    <name type="scientific">Colwellia ponticola</name>
    <dbReference type="NCBI Taxonomy" id="2304625"/>
    <lineage>
        <taxon>Bacteria</taxon>
        <taxon>Pseudomonadati</taxon>
        <taxon>Pseudomonadota</taxon>
        <taxon>Gammaproteobacteria</taxon>
        <taxon>Alteromonadales</taxon>
        <taxon>Colwelliaceae</taxon>
        <taxon>Colwellia</taxon>
    </lineage>
</organism>
<gene>
    <name evidence="4" type="ORF">FCS21_05365</name>
</gene>
<dbReference type="Gene3D" id="2.160.10.10">
    <property type="entry name" value="Hexapeptide repeat proteins"/>
    <property type="match status" value="1"/>
</dbReference>
<name>A0A8H2JMR4_9GAMM</name>
<keyword evidence="2 4" id="KW-0808">Transferase</keyword>
<keyword evidence="3 4" id="KW-0012">Acyltransferase</keyword>
<dbReference type="AlphaFoldDB" id="A0A8H2JMR4"/>
<evidence type="ECO:0000256" key="2">
    <source>
        <dbReference type="ARBA" id="ARBA00022679"/>
    </source>
</evidence>
<comment type="similarity">
    <text evidence="1">Belongs to the transferase hexapeptide repeat family.</text>
</comment>
<dbReference type="Proteomes" id="UP000307702">
    <property type="component" value="Unassembled WGS sequence"/>
</dbReference>
<evidence type="ECO:0000313" key="5">
    <source>
        <dbReference type="Proteomes" id="UP000307702"/>
    </source>
</evidence>
<dbReference type="InterPro" id="IPR011004">
    <property type="entry name" value="Trimer_LpxA-like_sf"/>
</dbReference>
<dbReference type="OrthoDB" id="9815592at2"/>
<accession>A0A8H2JMR4</accession>
<dbReference type="InterPro" id="IPR050179">
    <property type="entry name" value="Trans_hexapeptide_repeat"/>
</dbReference>
<dbReference type="PANTHER" id="PTHR43300:SF12">
    <property type="entry name" value="CHLORAMPHENICOL ACETYLTRANSFERASE"/>
    <property type="match status" value="1"/>
</dbReference>
<proteinExistence type="inferred from homology"/>
<evidence type="ECO:0000256" key="3">
    <source>
        <dbReference type="ARBA" id="ARBA00023315"/>
    </source>
</evidence>